<proteinExistence type="predicted"/>
<dbReference type="InterPro" id="IPR029063">
    <property type="entry name" value="SAM-dependent_MTases_sf"/>
</dbReference>
<accession>A0A512APR9</accession>
<dbReference type="Gene3D" id="3.40.50.150">
    <property type="entry name" value="Vaccinia Virus protein VP39"/>
    <property type="match status" value="1"/>
</dbReference>
<evidence type="ECO:0000259" key="2">
    <source>
        <dbReference type="Pfam" id="PF17836"/>
    </source>
</evidence>
<organism evidence="3 4">
    <name type="scientific">Novosphingobium sediminis</name>
    <dbReference type="NCBI Taxonomy" id="707214"/>
    <lineage>
        <taxon>Bacteria</taxon>
        <taxon>Pseudomonadati</taxon>
        <taxon>Pseudomonadota</taxon>
        <taxon>Alphaproteobacteria</taxon>
        <taxon>Sphingomonadales</taxon>
        <taxon>Sphingomonadaceae</taxon>
        <taxon>Novosphingobium</taxon>
    </lineage>
</organism>
<dbReference type="InterPro" id="IPR041561">
    <property type="entry name" value="PglD_N"/>
</dbReference>
<name>A0A512APR9_9SPHN</name>
<feature type="domain" description="Methyltransferase FkbM" evidence="1">
    <location>
        <begin position="206"/>
        <end position="368"/>
    </location>
</feature>
<dbReference type="EMBL" id="BJYR01000025">
    <property type="protein sequence ID" value="GEO01704.1"/>
    <property type="molecule type" value="Genomic_DNA"/>
</dbReference>
<reference evidence="3 4" key="1">
    <citation type="submission" date="2019-07" db="EMBL/GenBank/DDBJ databases">
        <title>Whole genome shotgun sequence of Novosphingobium sediminis NBRC 106119.</title>
        <authorList>
            <person name="Hosoyama A."/>
            <person name="Uohara A."/>
            <person name="Ohji S."/>
            <person name="Ichikawa N."/>
        </authorList>
    </citation>
    <scope>NUCLEOTIDE SEQUENCE [LARGE SCALE GENOMIC DNA]</scope>
    <source>
        <strain evidence="3 4">NBRC 106119</strain>
    </source>
</reference>
<keyword evidence="4" id="KW-1185">Reference proteome</keyword>
<dbReference type="Gene3D" id="3.40.50.20">
    <property type="match status" value="1"/>
</dbReference>
<dbReference type="Pfam" id="PF17836">
    <property type="entry name" value="PglD_N"/>
    <property type="match status" value="1"/>
</dbReference>
<dbReference type="AlphaFoldDB" id="A0A512APR9"/>
<dbReference type="SUPFAM" id="SSF53335">
    <property type="entry name" value="S-adenosyl-L-methionine-dependent methyltransferases"/>
    <property type="match status" value="1"/>
</dbReference>
<dbReference type="PANTHER" id="PTHR34203">
    <property type="entry name" value="METHYLTRANSFERASE, FKBM FAMILY PROTEIN"/>
    <property type="match status" value="1"/>
</dbReference>
<evidence type="ECO:0008006" key="5">
    <source>
        <dbReference type="Google" id="ProtNLM"/>
    </source>
</evidence>
<dbReference type="Proteomes" id="UP000321464">
    <property type="component" value="Unassembled WGS sequence"/>
</dbReference>
<comment type="caution">
    <text evidence="3">The sequence shown here is derived from an EMBL/GenBank/DDBJ whole genome shotgun (WGS) entry which is preliminary data.</text>
</comment>
<evidence type="ECO:0000259" key="1">
    <source>
        <dbReference type="Pfam" id="PF05050"/>
    </source>
</evidence>
<sequence length="380" mass="41051">MASDALMKTRFDWAMEHRSAERLQAVLRDKGALVYGAGGYGRQVAASLAAQGYPVQGFIDGAARPGQEIDGLPVFERAAVDPQRAGDAVLVMAINNFRTPIDEVAAWARSSGFAETVFVPELPDVVDPALGNYWQASRTLPVDQAEAIARVRALLVDDASRAVLDGLVAYRISGQPEDHPVVDRDRQYFPADLPIGKDAIAVIDGGAFPGDLLETATKAAVRLEKWYAFEPDRANFRHLGAFVKSRAGDLGEAVLFPCGVGAETGVITFAAGNADASRAVDPAAHTDVEIVPVVRVDDVLTLERLDMVKLDIEGFEAGALDGMAGLLCQHRPRIAIAVYHKPSDLWELPLKIDGMIPGGRYALRQHGYNGYDTVLYVDWN</sequence>
<dbReference type="InterPro" id="IPR052514">
    <property type="entry name" value="SAM-dependent_MTase"/>
</dbReference>
<dbReference type="NCBIfam" id="TIGR01444">
    <property type="entry name" value="fkbM_fam"/>
    <property type="match status" value="1"/>
</dbReference>
<dbReference type="PANTHER" id="PTHR34203:SF15">
    <property type="entry name" value="SLL1173 PROTEIN"/>
    <property type="match status" value="1"/>
</dbReference>
<evidence type="ECO:0000313" key="3">
    <source>
        <dbReference type="EMBL" id="GEO01704.1"/>
    </source>
</evidence>
<evidence type="ECO:0000313" key="4">
    <source>
        <dbReference type="Proteomes" id="UP000321464"/>
    </source>
</evidence>
<dbReference type="InterPro" id="IPR006342">
    <property type="entry name" value="FkbM_mtfrase"/>
</dbReference>
<dbReference type="Pfam" id="PF05050">
    <property type="entry name" value="Methyltransf_21"/>
    <property type="match status" value="1"/>
</dbReference>
<protein>
    <recommendedName>
        <fullName evidence="5">Methyltransferase FkbM domain-containing protein</fullName>
    </recommendedName>
</protein>
<feature type="domain" description="PglD N-terminal" evidence="2">
    <location>
        <begin position="33"/>
        <end position="96"/>
    </location>
</feature>
<gene>
    <name evidence="3" type="ORF">NSE01_35360</name>
</gene>